<accession>A0A0K1EKT9</accession>
<sequence length="407" mass="44502">MGIRDLMNPTGIAQRPELTAPALGSAQLFDPNTSGTPGGFTEGTSLPGQNTQSFSRTMSDAGTAADGQLGTEQADGACSTCPFVLRLEHRSRYTAMPKYSDQEWVPRERFIFLVGQGRVLSVRVAEPEGAVATWEVTPVGAYSGTVDPSTGSGNRFDYTPVVTERQRTEHPRDPNQTTDTSTPILIGYRRPNSGIQYRIKATVTHNGHTQEVEETVVQDERDIIRQEYVDYRTWRDGFRLHVPYRNRIVEASDPALRGNYNLVLDSAMTALAQEVRANCAGAVRISSGWRNPRRNRAVNSTAANSNHQHGGAVDLQPSGTSNGTQGTVQHRAAYLELYNAALATPHNSVLLERNATPLYPRNEAVPVPSPADPDTNADGVPDRFDPAFGRANHVHIDRSPPNESEDD</sequence>
<feature type="compositionally biased region" description="Basic and acidic residues" evidence="1">
    <location>
        <begin position="164"/>
        <end position="173"/>
    </location>
</feature>
<dbReference type="RefSeq" id="WP_050433037.1">
    <property type="nucleotide sequence ID" value="NZ_CP012159.1"/>
</dbReference>
<keyword evidence="4" id="KW-1185">Reference proteome</keyword>
<reference evidence="3 4" key="1">
    <citation type="submission" date="2015-07" db="EMBL/GenBank/DDBJ databases">
        <title>Genome analysis of myxobacterium Chondromyces crocatus Cm c5 reveals a high potential for natural compound synthesis and the genetic basis for the loss of fruiting body formation.</title>
        <authorList>
            <person name="Zaburannyi N."/>
            <person name="Bunk B."/>
            <person name="Maier J."/>
            <person name="Overmann J."/>
            <person name="Mueller R."/>
        </authorList>
    </citation>
    <scope>NUCLEOTIDE SEQUENCE [LARGE SCALE GENOMIC DNA]</scope>
    <source>
        <strain evidence="3 4">Cm c5</strain>
    </source>
</reference>
<feature type="region of interest" description="Disordered" evidence="1">
    <location>
        <begin position="164"/>
        <end position="186"/>
    </location>
</feature>
<feature type="compositionally biased region" description="Polar residues" evidence="1">
    <location>
        <begin position="42"/>
        <end position="60"/>
    </location>
</feature>
<dbReference type="InterPro" id="IPR009045">
    <property type="entry name" value="Zn_M74/Hedgehog-like"/>
</dbReference>
<evidence type="ECO:0000256" key="1">
    <source>
        <dbReference type="SAM" id="MobiDB-lite"/>
    </source>
</evidence>
<dbReference type="InterPro" id="IPR013230">
    <property type="entry name" value="Peptidase_M15A_C"/>
</dbReference>
<protein>
    <recommendedName>
        <fullName evidence="2">Peptidase M15A C-terminal domain-containing protein</fullName>
    </recommendedName>
</protein>
<dbReference type="KEGG" id="ccro:CMC5_053890"/>
<dbReference type="Pfam" id="PF08291">
    <property type="entry name" value="Peptidase_M15_3"/>
    <property type="match status" value="1"/>
</dbReference>
<dbReference type="AlphaFoldDB" id="A0A0K1EKT9"/>
<feature type="region of interest" description="Disordered" evidence="1">
    <location>
        <begin position="299"/>
        <end position="325"/>
    </location>
</feature>
<feature type="compositionally biased region" description="Polar residues" evidence="1">
    <location>
        <begin position="174"/>
        <end position="183"/>
    </location>
</feature>
<feature type="region of interest" description="Disordered" evidence="1">
    <location>
        <begin position="361"/>
        <end position="407"/>
    </location>
</feature>
<feature type="region of interest" description="Disordered" evidence="1">
    <location>
        <begin position="25"/>
        <end position="73"/>
    </location>
</feature>
<dbReference type="EMBL" id="CP012159">
    <property type="protein sequence ID" value="AKT41228.1"/>
    <property type="molecule type" value="Genomic_DNA"/>
</dbReference>
<gene>
    <name evidence="3" type="ORF">CMC5_053890</name>
</gene>
<evidence type="ECO:0000313" key="3">
    <source>
        <dbReference type="EMBL" id="AKT41228.1"/>
    </source>
</evidence>
<proteinExistence type="predicted"/>
<dbReference type="Gene3D" id="3.30.1380.10">
    <property type="match status" value="1"/>
</dbReference>
<dbReference type="Proteomes" id="UP000067626">
    <property type="component" value="Chromosome"/>
</dbReference>
<evidence type="ECO:0000313" key="4">
    <source>
        <dbReference type="Proteomes" id="UP000067626"/>
    </source>
</evidence>
<organism evidence="3 4">
    <name type="scientific">Chondromyces crocatus</name>
    <dbReference type="NCBI Taxonomy" id="52"/>
    <lineage>
        <taxon>Bacteria</taxon>
        <taxon>Pseudomonadati</taxon>
        <taxon>Myxococcota</taxon>
        <taxon>Polyangia</taxon>
        <taxon>Polyangiales</taxon>
        <taxon>Polyangiaceae</taxon>
        <taxon>Chondromyces</taxon>
    </lineage>
</organism>
<feature type="compositionally biased region" description="Polar residues" evidence="1">
    <location>
        <begin position="299"/>
        <end position="308"/>
    </location>
</feature>
<dbReference type="SUPFAM" id="SSF55166">
    <property type="entry name" value="Hedgehog/DD-peptidase"/>
    <property type="match status" value="1"/>
</dbReference>
<name>A0A0K1EKT9_CHOCO</name>
<evidence type="ECO:0000259" key="2">
    <source>
        <dbReference type="Pfam" id="PF08291"/>
    </source>
</evidence>
<feature type="domain" description="Peptidase M15A C-terminal" evidence="2">
    <location>
        <begin position="267"/>
        <end position="323"/>
    </location>
</feature>
<dbReference type="OrthoDB" id="5512519at2"/>